<reference evidence="2 3" key="2">
    <citation type="submission" date="2020-07" db="EMBL/GenBank/DDBJ databases">
        <title>Genome assembly of wild tea tree DASZ reveals pedigree and selection history of tea varieties.</title>
        <authorList>
            <person name="Zhang W."/>
        </authorList>
    </citation>
    <scope>NUCLEOTIDE SEQUENCE [LARGE SCALE GENOMIC DNA]</scope>
    <source>
        <strain evidence="3">cv. G240</strain>
        <tissue evidence="2">Leaf</tissue>
    </source>
</reference>
<organism evidence="2 3">
    <name type="scientific">Camellia sinensis</name>
    <name type="common">Tea plant</name>
    <name type="synonym">Thea sinensis</name>
    <dbReference type="NCBI Taxonomy" id="4442"/>
    <lineage>
        <taxon>Eukaryota</taxon>
        <taxon>Viridiplantae</taxon>
        <taxon>Streptophyta</taxon>
        <taxon>Embryophyta</taxon>
        <taxon>Tracheophyta</taxon>
        <taxon>Spermatophyta</taxon>
        <taxon>Magnoliopsida</taxon>
        <taxon>eudicotyledons</taxon>
        <taxon>Gunneridae</taxon>
        <taxon>Pentapetalae</taxon>
        <taxon>asterids</taxon>
        <taxon>Ericales</taxon>
        <taxon>Theaceae</taxon>
        <taxon>Camellia</taxon>
    </lineage>
</organism>
<evidence type="ECO:0000256" key="1">
    <source>
        <dbReference type="SAM" id="MobiDB-lite"/>
    </source>
</evidence>
<name>A0A7J7I169_CAMSI</name>
<dbReference type="Proteomes" id="UP000593564">
    <property type="component" value="Unassembled WGS sequence"/>
</dbReference>
<keyword evidence="3" id="KW-1185">Reference proteome</keyword>
<feature type="compositionally biased region" description="Acidic residues" evidence="1">
    <location>
        <begin position="87"/>
        <end position="99"/>
    </location>
</feature>
<comment type="caution">
    <text evidence="2">The sequence shown here is derived from an EMBL/GenBank/DDBJ whole genome shotgun (WGS) entry which is preliminary data.</text>
</comment>
<evidence type="ECO:0000313" key="2">
    <source>
        <dbReference type="EMBL" id="KAF5957848.1"/>
    </source>
</evidence>
<dbReference type="AlphaFoldDB" id="A0A7J7I169"/>
<gene>
    <name evidence="2" type="ORF">HYC85_005073</name>
</gene>
<feature type="region of interest" description="Disordered" evidence="1">
    <location>
        <begin position="80"/>
        <end position="105"/>
    </location>
</feature>
<sequence length="117" mass="13670">MCTLSFTLLRVGDDDDDDDDFEDRVLHVGRDRKLRLTEEVRGRDTIAVVAFSRGGWSPRRERQKERHSCPNWRLYDRTTEKKKKNEEECDREEEEENEEVEKAGEWAAAAATIIAKG</sequence>
<reference evidence="3" key="1">
    <citation type="journal article" date="2020" name="Nat. Commun.">
        <title>Genome assembly of wild tea tree DASZ reveals pedigree and selection history of tea varieties.</title>
        <authorList>
            <person name="Zhang W."/>
            <person name="Zhang Y."/>
            <person name="Qiu H."/>
            <person name="Guo Y."/>
            <person name="Wan H."/>
            <person name="Zhang X."/>
            <person name="Scossa F."/>
            <person name="Alseekh S."/>
            <person name="Zhang Q."/>
            <person name="Wang P."/>
            <person name="Xu L."/>
            <person name="Schmidt M.H."/>
            <person name="Jia X."/>
            <person name="Li D."/>
            <person name="Zhu A."/>
            <person name="Guo F."/>
            <person name="Chen W."/>
            <person name="Ni D."/>
            <person name="Usadel B."/>
            <person name="Fernie A.R."/>
            <person name="Wen W."/>
        </authorList>
    </citation>
    <scope>NUCLEOTIDE SEQUENCE [LARGE SCALE GENOMIC DNA]</scope>
    <source>
        <strain evidence="3">cv. G240</strain>
    </source>
</reference>
<evidence type="ECO:0000313" key="3">
    <source>
        <dbReference type="Proteomes" id="UP000593564"/>
    </source>
</evidence>
<proteinExistence type="predicted"/>
<dbReference type="EMBL" id="JACBKZ010000002">
    <property type="protein sequence ID" value="KAF5957848.1"/>
    <property type="molecule type" value="Genomic_DNA"/>
</dbReference>
<protein>
    <submittedName>
        <fullName evidence="2">Uncharacterized protein</fullName>
    </submittedName>
</protein>
<accession>A0A7J7I169</accession>